<reference evidence="5 6" key="1">
    <citation type="submission" date="2019-11" db="EMBL/GenBank/DDBJ databases">
        <authorList>
            <person name="Zheng R.K."/>
            <person name="Sun C.M."/>
        </authorList>
    </citation>
    <scope>NUCLEOTIDE SEQUENCE [LARGE SCALE GENOMIC DNA]</scope>
    <source>
        <strain evidence="5 6">SRB007</strain>
    </source>
</reference>
<dbReference type="Pfam" id="PF01420">
    <property type="entry name" value="Methylase_S"/>
    <property type="match status" value="2"/>
</dbReference>
<dbReference type="GO" id="GO:0004519">
    <property type="term" value="F:endonuclease activity"/>
    <property type="evidence" value="ECO:0007669"/>
    <property type="project" value="UniProtKB-KW"/>
</dbReference>
<evidence type="ECO:0000256" key="3">
    <source>
        <dbReference type="ARBA" id="ARBA00023125"/>
    </source>
</evidence>
<name>A0A6I6JIK5_9BACT</name>
<keyword evidence="3" id="KW-0238">DNA-binding</keyword>
<keyword evidence="2" id="KW-0680">Restriction system</keyword>
<evidence type="ECO:0000313" key="6">
    <source>
        <dbReference type="Proteomes" id="UP000428328"/>
    </source>
</evidence>
<keyword evidence="6" id="KW-1185">Reference proteome</keyword>
<dbReference type="Proteomes" id="UP000428328">
    <property type="component" value="Chromosome"/>
</dbReference>
<accession>A0A6I6JIK5</accession>
<sequence length="412" mass="47308">MGKLTPYKFCELYKMSSGISSKPEQAGHGAPFLSFSTVFNSYFLPETLPDLMDSSDQEQKRFSIKQDDIFLTRTSEVVDELGMSSVALKDYPKATYSGFLKRLRPIHPKKTCPKFMAFYLRSPLFRKTITYNTVITLRASLNEQMFSYLDLLLPQYEDQIKIGEFLYLLEKKIVLNNRICSKLESMAKTLYDYWFVQYDFPDQVGEPYRASGGKMAFNSNLKREIPEGWEDKQLDQIANITMGQSPSGESFNETGDGTVFFQGSTDFGWQFPTIRKYTTQPTRMAKCGDILLSVRAPVGDMNIANQDCCIGRGLAALNSKDGFDGFLFYVMKYFKKIFDRRNCEGTTFGSITKGDLHSLPLAYPPKEILEKYDKVVSKYNRMIFLRSMENLNLIQLRDWLLPMLMNGQVTLK</sequence>
<evidence type="ECO:0000256" key="1">
    <source>
        <dbReference type="ARBA" id="ARBA00010923"/>
    </source>
</evidence>
<keyword evidence="5" id="KW-0378">Hydrolase</keyword>
<dbReference type="CDD" id="cd17495">
    <property type="entry name" value="RMtype1_S_Cep9333ORF4827P-TRD2-CR2_like"/>
    <property type="match status" value="1"/>
</dbReference>
<dbReference type="InterPro" id="IPR052021">
    <property type="entry name" value="Type-I_RS_S_subunit"/>
</dbReference>
<dbReference type="REBASE" id="355644">
    <property type="entry name" value="S.PspB007ORF8875P"/>
</dbReference>
<dbReference type="KEGG" id="psel:GM415_08870"/>
<evidence type="ECO:0000256" key="2">
    <source>
        <dbReference type="ARBA" id="ARBA00022747"/>
    </source>
</evidence>
<gene>
    <name evidence="5" type="ORF">GM415_08870</name>
</gene>
<organism evidence="5 6">
    <name type="scientific">Pseudodesulfovibrio cashew</name>
    <dbReference type="NCBI Taxonomy" id="2678688"/>
    <lineage>
        <taxon>Bacteria</taxon>
        <taxon>Pseudomonadati</taxon>
        <taxon>Thermodesulfobacteriota</taxon>
        <taxon>Desulfovibrionia</taxon>
        <taxon>Desulfovibrionales</taxon>
        <taxon>Desulfovibrionaceae</taxon>
    </lineage>
</organism>
<dbReference type="InterPro" id="IPR000055">
    <property type="entry name" value="Restrct_endonuc_typeI_TRD"/>
</dbReference>
<dbReference type="RefSeq" id="WP_158947455.1">
    <property type="nucleotide sequence ID" value="NZ_CP046400.1"/>
</dbReference>
<evidence type="ECO:0000259" key="4">
    <source>
        <dbReference type="Pfam" id="PF01420"/>
    </source>
</evidence>
<protein>
    <submittedName>
        <fullName evidence="5">Restriction endonuclease subunit S</fullName>
    </submittedName>
</protein>
<dbReference type="Gene3D" id="3.90.220.20">
    <property type="entry name" value="DNA methylase specificity domains"/>
    <property type="match status" value="2"/>
</dbReference>
<keyword evidence="5" id="KW-0540">Nuclease</keyword>
<comment type="similarity">
    <text evidence="1">Belongs to the type-I restriction system S methylase family.</text>
</comment>
<keyword evidence="5" id="KW-0255">Endonuclease</keyword>
<dbReference type="PANTHER" id="PTHR30408">
    <property type="entry name" value="TYPE-1 RESTRICTION ENZYME ECOKI SPECIFICITY PROTEIN"/>
    <property type="match status" value="1"/>
</dbReference>
<feature type="domain" description="Type I restriction modification DNA specificity" evidence="4">
    <location>
        <begin position="31"/>
        <end position="184"/>
    </location>
</feature>
<feature type="domain" description="Type I restriction modification DNA specificity" evidence="4">
    <location>
        <begin position="226"/>
        <end position="372"/>
    </location>
</feature>
<dbReference type="GO" id="GO:0009307">
    <property type="term" value="P:DNA restriction-modification system"/>
    <property type="evidence" value="ECO:0007669"/>
    <property type="project" value="UniProtKB-KW"/>
</dbReference>
<dbReference type="EMBL" id="CP046400">
    <property type="protein sequence ID" value="QGY40233.1"/>
    <property type="molecule type" value="Genomic_DNA"/>
</dbReference>
<dbReference type="AlphaFoldDB" id="A0A6I6JIK5"/>
<dbReference type="InterPro" id="IPR044946">
    <property type="entry name" value="Restrct_endonuc_typeI_TRD_sf"/>
</dbReference>
<dbReference type="PANTHER" id="PTHR30408:SF12">
    <property type="entry name" value="TYPE I RESTRICTION ENZYME MJAVIII SPECIFICITY SUBUNIT"/>
    <property type="match status" value="1"/>
</dbReference>
<dbReference type="SUPFAM" id="SSF116734">
    <property type="entry name" value="DNA methylase specificity domain"/>
    <property type="match status" value="2"/>
</dbReference>
<proteinExistence type="inferred from homology"/>
<evidence type="ECO:0000313" key="5">
    <source>
        <dbReference type="EMBL" id="QGY40233.1"/>
    </source>
</evidence>
<dbReference type="GO" id="GO:0003677">
    <property type="term" value="F:DNA binding"/>
    <property type="evidence" value="ECO:0007669"/>
    <property type="project" value="UniProtKB-KW"/>
</dbReference>